<reference evidence="2" key="1">
    <citation type="submission" date="2013-01" db="EMBL/GenBank/DDBJ databases">
        <title>Draft Genome Sequence of a Mulberry Tree, Morus notabilis C.K. Schneid.</title>
        <authorList>
            <person name="He N."/>
            <person name="Zhao S."/>
        </authorList>
    </citation>
    <scope>NUCLEOTIDE SEQUENCE</scope>
</reference>
<keyword evidence="2" id="KW-1185">Reference proteome</keyword>
<gene>
    <name evidence="1" type="ORF">L484_024202</name>
</gene>
<accession>W9RV81</accession>
<name>W9RV81_9ROSA</name>
<proteinExistence type="predicted"/>
<dbReference type="Proteomes" id="UP000030645">
    <property type="component" value="Unassembled WGS sequence"/>
</dbReference>
<organism evidence="1 2">
    <name type="scientific">Morus notabilis</name>
    <dbReference type="NCBI Taxonomy" id="981085"/>
    <lineage>
        <taxon>Eukaryota</taxon>
        <taxon>Viridiplantae</taxon>
        <taxon>Streptophyta</taxon>
        <taxon>Embryophyta</taxon>
        <taxon>Tracheophyta</taxon>
        <taxon>Spermatophyta</taxon>
        <taxon>Magnoliopsida</taxon>
        <taxon>eudicotyledons</taxon>
        <taxon>Gunneridae</taxon>
        <taxon>Pentapetalae</taxon>
        <taxon>rosids</taxon>
        <taxon>fabids</taxon>
        <taxon>Rosales</taxon>
        <taxon>Moraceae</taxon>
        <taxon>Moreae</taxon>
        <taxon>Morus</taxon>
    </lineage>
</organism>
<protein>
    <submittedName>
        <fullName evidence="1">Uncharacterized protein</fullName>
    </submittedName>
</protein>
<evidence type="ECO:0000313" key="1">
    <source>
        <dbReference type="EMBL" id="EXB97339.1"/>
    </source>
</evidence>
<dbReference type="AlphaFoldDB" id="W9RV81"/>
<sequence>MKTENLAYGWLEIGSEGGMATLIATAELGGSQRAGDGGGRSRSEGSRCKFFDFLNTTDIHIKGYQFQENVKRRSLNEKMHSIRLQWILLTKVLGQNHGSGSVKGQTGSNPVYTSRPATKQCNTTGRPVVCNLVDRTGRPVRPIQCGRPVKNTSVRKLTKSV</sequence>
<evidence type="ECO:0000313" key="2">
    <source>
        <dbReference type="Proteomes" id="UP000030645"/>
    </source>
</evidence>
<dbReference type="EMBL" id="KE345262">
    <property type="protein sequence ID" value="EXB97339.1"/>
    <property type="molecule type" value="Genomic_DNA"/>
</dbReference>